<keyword evidence="2" id="KW-0808">Transferase</keyword>
<dbReference type="GO" id="GO:0016301">
    <property type="term" value="F:kinase activity"/>
    <property type="evidence" value="ECO:0007669"/>
    <property type="project" value="UniProtKB-UniRule"/>
</dbReference>
<sequence>MKTFIKNNNSKFDDFLIKEKLAIDLLKASLKDEKLKTPKVVSVDNNYLVLENIEKTLPTKEQMIILGEQLAKLHQNKYTQYGFLEDNYIGLSLQKNVLCDNWGEFFFEYRLKTQSSFIKNSKLKKEFLEILDNNSSKIKELLNDNCSYPTLVHGDLWSGNVLFSKQNIYLIDPAVYFADREVDIAMTQLFGGFTSDFYMSYHQINKLSEDFDKKEIIYNLYHYLNHFNIFGDSYLSDCLDGFNFIDKL</sequence>
<keyword evidence="4" id="KW-1185">Reference proteome</keyword>
<evidence type="ECO:0000256" key="2">
    <source>
        <dbReference type="PIRNR" id="PIRNR006221"/>
    </source>
</evidence>
<dbReference type="Proteomes" id="UP000290092">
    <property type="component" value="Unassembled WGS sequence"/>
</dbReference>
<comment type="caution">
    <text evidence="3">The sequence shown here is derived from an EMBL/GenBank/DDBJ whole genome shotgun (WGS) entry which is preliminary data.</text>
</comment>
<dbReference type="EMBL" id="NXID01000049">
    <property type="protein sequence ID" value="RXK14841.1"/>
    <property type="molecule type" value="Genomic_DNA"/>
</dbReference>
<keyword evidence="2 3" id="KW-0418">Kinase</keyword>
<dbReference type="RefSeq" id="WP_114841802.1">
    <property type="nucleotide sequence ID" value="NZ_CP031219.1"/>
</dbReference>
<reference evidence="3 4" key="1">
    <citation type="submission" date="2017-09" db="EMBL/GenBank/DDBJ databases">
        <title>Genomics of the genus Arcobacter.</title>
        <authorList>
            <person name="Perez-Cataluna A."/>
            <person name="Figueras M.J."/>
            <person name="Salas-Masso N."/>
        </authorList>
    </citation>
    <scope>NUCLEOTIDE SEQUENCE [LARGE SCALE GENOMIC DNA]</scope>
    <source>
        <strain evidence="3 4">CECT 7386</strain>
    </source>
</reference>
<dbReference type="KEGG" id="amyt:AMYT_1365"/>
<dbReference type="PANTHER" id="PTHR12149:SF8">
    <property type="entry name" value="PROTEIN-RIBULOSAMINE 3-KINASE"/>
    <property type="match status" value="1"/>
</dbReference>
<dbReference type="PANTHER" id="PTHR12149">
    <property type="entry name" value="FRUCTOSAMINE 3 KINASE-RELATED PROTEIN"/>
    <property type="match status" value="1"/>
</dbReference>
<dbReference type="AlphaFoldDB" id="A0AAX2AF66"/>
<dbReference type="Pfam" id="PF03881">
    <property type="entry name" value="Fructosamin_kin"/>
    <property type="match status" value="1"/>
</dbReference>
<dbReference type="PIRSF" id="PIRSF006221">
    <property type="entry name" value="Ketosamine-3-kinase"/>
    <property type="match status" value="1"/>
</dbReference>
<dbReference type="InterPro" id="IPR011009">
    <property type="entry name" value="Kinase-like_dom_sf"/>
</dbReference>
<comment type="similarity">
    <text evidence="1 2">Belongs to the fructosamine kinase family.</text>
</comment>
<name>A0AAX2AF66_9BACT</name>
<dbReference type="InterPro" id="IPR016477">
    <property type="entry name" value="Fructo-/Ketosamine-3-kinase"/>
</dbReference>
<evidence type="ECO:0000313" key="3">
    <source>
        <dbReference type="EMBL" id="RXK14841.1"/>
    </source>
</evidence>
<gene>
    <name evidence="3" type="ORF">CP985_11390</name>
</gene>
<dbReference type="Gene3D" id="3.90.1200.10">
    <property type="match status" value="1"/>
</dbReference>
<evidence type="ECO:0000313" key="4">
    <source>
        <dbReference type="Proteomes" id="UP000290092"/>
    </source>
</evidence>
<accession>A0AAX2AF66</accession>
<protein>
    <submittedName>
        <fullName evidence="3">Fructosamine kinase</fullName>
    </submittedName>
</protein>
<evidence type="ECO:0000256" key="1">
    <source>
        <dbReference type="ARBA" id="ARBA00009460"/>
    </source>
</evidence>
<dbReference type="SUPFAM" id="SSF56112">
    <property type="entry name" value="Protein kinase-like (PK-like)"/>
    <property type="match status" value="1"/>
</dbReference>
<proteinExistence type="inferred from homology"/>
<organism evidence="3 4">
    <name type="scientific">Malaciobacter mytili LMG 24559</name>
    <dbReference type="NCBI Taxonomy" id="1032238"/>
    <lineage>
        <taxon>Bacteria</taxon>
        <taxon>Pseudomonadati</taxon>
        <taxon>Campylobacterota</taxon>
        <taxon>Epsilonproteobacteria</taxon>
        <taxon>Campylobacterales</taxon>
        <taxon>Arcobacteraceae</taxon>
        <taxon>Malaciobacter</taxon>
    </lineage>
</organism>